<reference evidence="1 2" key="1">
    <citation type="journal article" date="2018" name="Sci. Rep.">
        <title>Genomic signatures of local adaptation to the degree of environmental predictability in rotifers.</title>
        <authorList>
            <person name="Franch-Gras L."/>
            <person name="Hahn C."/>
            <person name="Garcia-Roger E.M."/>
            <person name="Carmona M.J."/>
            <person name="Serra M."/>
            <person name="Gomez A."/>
        </authorList>
    </citation>
    <scope>NUCLEOTIDE SEQUENCE [LARGE SCALE GENOMIC DNA]</scope>
    <source>
        <strain evidence="1">HYR1</strain>
    </source>
</reference>
<evidence type="ECO:0000313" key="1">
    <source>
        <dbReference type="EMBL" id="RNA06060.1"/>
    </source>
</evidence>
<comment type="caution">
    <text evidence="1">The sequence shown here is derived from an EMBL/GenBank/DDBJ whole genome shotgun (WGS) entry which is preliminary data.</text>
</comment>
<proteinExistence type="predicted"/>
<organism evidence="1 2">
    <name type="scientific">Brachionus plicatilis</name>
    <name type="common">Marine rotifer</name>
    <name type="synonym">Brachionus muelleri</name>
    <dbReference type="NCBI Taxonomy" id="10195"/>
    <lineage>
        <taxon>Eukaryota</taxon>
        <taxon>Metazoa</taxon>
        <taxon>Spiralia</taxon>
        <taxon>Gnathifera</taxon>
        <taxon>Rotifera</taxon>
        <taxon>Eurotatoria</taxon>
        <taxon>Monogononta</taxon>
        <taxon>Pseudotrocha</taxon>
        <taxon>Ploima</taxon>
        <taxon>Brachionidae</taxon>
        <taxon>Brachionus</taxon>
    </lineage>
</organism>
<evidence type="ECO:0000313" key="2">
    <source>
        <dbReference type="Proteomes" id="UP000276133"/>
    </source>
</evidence>
<accession>A0A3M7Q3N8</accession>
<dbReference type="Proteomes" id="UP000276133">
    <property type="component" value="Unassembled WGS sequence"/>
</dbReference>
<feature type="non-terminal residue" evidence="1">
    <location>
        <position position="1"/>
    </location>
</feature>
<dbReference type="EMBL" id="REGN01007505">
    <property type="protein sequence ID" value="RNA06060.1"/>
    <property type="molecule type" value="Genomic_DNA"/>
</dbReference>
<sequence>GEFRNPSKINICYKNNENKFCPCENECKQCSSRTGSEKIVRAVVLEDELEIFRTKSTNIVFYLSINISLENQNILSDIVEKLIHILKTWFKRSRIDVIKYSTTNRQELIKNADLIVYVSATQQEIKDIEENSLKIGQNCFHDEFNQIHFLTSERSKCIDIAILSDHASEIKNVRRRKREKNRYKHKSLSLLFVLMMYVVNKKT</sequence>
<keyword evidence="2" id="KW-1185">Reference proteome</keyword>
<dbReference type="AlphaFoldDB" id="A0A3M7Q3N8"/>
<protein>
    <submittedName>
        <fullName evidence="1">Uncharacterized protein</fullName>
    </submittedName>
</protein>
<gene>
    <name evidence="1" type="ORF">BpHYR1_028931</name>
</gene>
<name>A0A3M7Q3N8_BRAPC</name>